<reference evidence="1 2" key="1">
    <citation type="journal article" date="2016" name="Nat. Commun.">
        <title>Thousands of microbial genomes shed light on interconnected biogeochemical processes in an aquifer system.</title>
        <authorList>
            <person name="Anantharaman K."/>
            <person name="Brown C.T."/>
            <person name="Hug L.A."/>
            <person name="Sharon I."/>
            <person name="Castelle C.J."/>
            <person name="Probst A.J."/>
            <person name="Thomas B.C."/>
            <person name="Singh A."/>
            <person name="Wilkins M.J."/>
            <person name="Karaoz U."/>
            <person name="Brodie E.L."/>
            <person name="Williams K.H."/>
            <person name="Hubbard S.S."/>
            <person name="Banfield J.F."/>
        </authorList>
    </citation>
    <scope>NUCLEOTIDE SEQUENCE [LARGE SCALE GENOMIC DNA]</scope>
</reference>
<protein>
    <recommendedName>
        <fullName evidence="3">AAA+ ATPase domain-containing protein</fullName>
    </recommendedName>
</protein>
<dbReference type="EMBL" id="MGFH01000164">
    <property type="protein sequence ID" value="OGM03472.1"/>
    <property type="molecule type" value="Genomic_DNA"/>
</dbReference>
<name>A0A1F7WKU7_9BACT</name>
<evidence type="ECO:0008006" key="3">
    <source>
        <dbReference type="Google" id="ProtNLM"/>
    </source>
</evidence>
<dbReference type="InterPro" id="IPR027417">
    <property type="entry name" value="P-loop_NTPase"/>
</dbReference>
<accession>A0A1F7WKU7</accession>
<proteinExistence type="predicted"/>
<evidence type="ECO:0000313" key="2">
    <source>
        <dbReference type="Proteomes" id="UP000178735"/>
    </source>
</evidence>
<sequence>MTDHKPKKPTKIEELKIPDRVIVFLILSVLKDAAVNGESEYGIAEKLKVPNFVIKPIITDLKEKSKFIETFTSQITNQLHYRILTAGDIAQTEMMKIYQYKSYIAPIAFEDYCKSVTEQAAKLNLNTKLDDINDICKQRGLHLSDDFKMELKTLVTNRRPFLIYGPPGNGKTAITEVLHNLLDYTIYIPYSIYLNGDIYPYFIDGVHESLDATIDKETFKTYDNRWIYATPPKIVVCTNSSVEYFDMRGLILPPQVIANLGMMIIDDFGRNPPHNPNQKSSIEILNRFITLFESEADVLELGNGRARFPVKERIILSSNMKMDDILDQAFRRRLPFNLATYNPPTDVAEKIFVDSAKKLGAKFSDDELKTLFTFFEGLYKQNKISVPGSDARDMLTYIRATKDVPDPFLFTKEDLQRAFGKRYDVIKENVNMF</sequence>
<gene>
    <name evidence="1" type="ORF">A2008_04270</name>
</gene>
<dbReference type="SUPFAM" id="SSF52540">
    <property type="entry name" value="P-loop containing nucleoside triphosphate hydrolases"/>
    <property type="match status" value="1"/>
</dbReference>
<dbReference type="STRING" id="1817813.A2008_04270"/>
<organism evidence="1 2">
    <name type="scientific">Candidatus Wallbacteria bacterium GWC2_49_35</name>
    <dbReference type="NCBI Taxonomy" id="1817813"/>
    <lineage>
        <taxon>Bacteria</taxon>
        <taxon>Candidatus Walliibacteriota</taxon>
    </lineage>
</organism>
<comment type="caution">
    <text evidence="1">The sequence shown here is derived from an EMBL/GenBank/DDBJ whole genome shotgun (WGS) entry which is preliminary data.</text>
</comment>
<dbReference type="Proteomes" id="UP000178735">
    <property type="component" value="Unassembled WGS sequence"/>
</dbReference>
<dbReference type="AlphaFoldDB" id="A0A1F7WKU7"/>
<evidence type="ECO:0000313" key="1">
    <source>
        <dbReference type="EMBL" id="OGM03472.1"/>
    </source>
</evidence>
<dbReference type="Gene3D" id="3.40.50.300">
    <property type="entry name" value="P-loop containing nucleotide triphosphate hydrolases"/>
    <property type="match status" value="1"/>
</dbReference>